<evidence type="ECO:0008006" key="3">
    <source>
        <dbReference type="Google" id="ProtNLM"/>
    </source>
</evidence>
<dbReference type="EMBL" id="PUGF01000009">
    <property type="protein sequence ID" value="PRC93099.1"/>
    <property type="molecule type" value="Genomic_DNA"/>
</dbReference>
<accession>A0A2S9GZD4</accession>
<dbReference type="OrthoDB" id="9154618at2"/>
<dbReference type="AlphaFoldDB" id="A0A2S9GZD4"/>
<reference evidence="1 2" key="1">
    <citation type="submission" date="2018-02" db="EMBL/GenBank/DDBJ databases">
        <title>Solimicrobium silvestre gen. nov., sp. nov., isolated from alpine forest soil.</title>
        <authorList>
            <person name="Margesin R."/>
            <person name="Albuquerque L."/>
            <person name="Zhang D.-C."/>
            <person name="Froufe H.J.C."/>
            <person name="Severino R."/>
            <person name="Roxo I."/>
            <person name="Egas C."/>
            <person name="Da Costa M.S."/>
        </authorList>
    </citation>
    <scope>NUCLEOTIDE SEQUENCE [LARGE SCALE GENOMIC DNA]</scope>
    <source>
        <strain evidence="1 2">S20-91</strain>
    </source>
</reference>
<evidence type="ECO:0000313" key="1">
    <source>
        <dbReference type="EMBL" id="PRC93099.1"/>
    </source>
</evidence>
<proteinExistence type="predicted"/>
<dbReference type="PROSITE" id="PS51257">
    <property type="entry name" value="PROKAR_LIPOPROTEIN"/>
    <property type="match status" value="1"/>
</dbReference>
<gene>
    <name evidence="1" type="ORF">S2091_2185</name>
</gene>
<name>A0A2S9GZD4_9BURK</name>
<comment type="caution">
    <text evidence="1">The sequence shown here is derived from an EMBL/GenBank/DDBJ whole genome shotgun (WGS) entry which is preliminary data.</text>
</comment>
<evidence type="ECO:0000313" key="2">
    <source>
        <dbReference type="Proteomes" id="UP000237839"/>
    </source>
</evidence>
<dbReference type="Proteomes" id="UP000237839">
    <property type="component" value="Unassembled WGS sequence"/>
</dbReference>
<dbReference type="RefSeq" id="WP_105531837.1">
    <property type="nucleotide sequence ID" value="NZ_PUGF01000009.1"/>
</dbReference>
<sequence length="142" mass="15645">MEKIFILFWVTLLSACSTTQTLQSEAKQVKSENIYAYQMKSSVADAHIFVTRDSGIYGIACTTSLLINGKLVAKFEAGERAEFYLPSGEYILAHGVASKGLCRLGKDSGGHGRETFLRSGETKWFRLYLEGDNGDIAPIIPQ</sequence>
<protein>
    <recommendedName>
        <fullName evidence="3">Lipoprotein</fullName>
    </recommendedName>
</protein>
<keyword evidence="2" id="KW-1185">Reference proteome</keyword>
<organism evidence="1 2">
    <name type="scientific">Solimicrobium silvestre</name>
    <dbReference type="NCBI Taxonomy" id="2099400"/>
    <lineage>
        <taxon>Bacteria</taxon>
        <taxon>Pseudomonadati</taxon>
        <taxon>Pseudomonadota</taxon>
        <taxon>Betaproteobacteria</taxon>
        <taxon>Burkholderiales</taxon>
        <taxon>Oxalobacteraceae</taxon>
        <taxon>Solimicrobium</taxon>
    </lineage>
</organism>